<evidence type="ECO:0000313" key="2">
    <source>
        <dbReference type="EMBL" id="MBB3327427.1"/>
    </source>
</evidence>
<reference evidence="2 3" key="1">
    <citation type="submission" date="2020-08" db="EMBL/GenBank/DDBJ databases">
        <title>Sequencing the genomes of 1000 actinobacteria strains.</title>
        <authorList>
            <person name="Klenk H.-P."/>
        </authorList>
    </citation>
    <scope>NUCLEOTIDE SEQUENCE [LARGE SCALE GENOMIC DNA]</scope>
    <source>
        <strain evidence="2 3">DSM 11053</strain>
    </source>
</reference>
<dbReference type="EMBL" id="JACHZG010000001">
    <property type="protein sequence ID" value="MBB3327427.1"/>
    <property type="molecule type" value="Genomic_DNA"/>
</dbReference>
<keyword evidence="1" id="KW-0812">Transmembrane</keyword>
<gene>
    <name evidence="2" type="ORF">FHX39_002371</name>
</gene>
<protein>
    <submittedName>
        <fullName evidence="2">Uncharacterized protein</fullName>
    </submittedName>
</protein>
<dbReference type="RefSeq" id="WP_183338647.1">
    <property type="nucleotide sequence ID" value="NZ_JACHZG010000001.1"/>
</dbReference>
<evidence type="ECO:0000313" key="3">
    <source>
        <dbReference type="Proteomes" id="UP000565572"/>
    </source>
</evidence>
<evidence type="ECO:0000256" key="1">
    <source>
        <dbReference type="SAM" id="Phobius"/>
    </source>
</evidence>
<sequence length="76" mass="8085">MHDLLVTLLTLLPLDATPLPTVQNPVSPSGQGNGFAASILGGFFALGLIILAAVLICLKPKRHDPRDTPPPRPRPR</sequence>
<keyword evidence="3" id="KW-1185">Reference proteome</keyword>
<proteinExistence type="predicted"/>
<dbReference type="AlphaFoldDB" id="A0A7W5P7H2"/>
<accession>A0A7W5P7H2</accession>
<comment type="caution">
    <text evidence="2">The sequence shown here is derived from an EMBL/GenBank/DDBJ whole genome shotgun (WGS) entry which is preliminary data.</text>
</comment>
<name>A0A7W5P7H2_9ACTN</name>
<feature type="transmembrane region" description="Helical" evidence="1">
    <location>
        <begin position="35"/>
        <end position="58"/>
    </location>
</feature>
<keyword evidence="1" id="KW-0472">Membrane</keyword>
<keyword evidence="1" id="KW-1133">Transmembrane helix</keyword>
<organism evidence="2 3">
    <name type="scientific">Microlunatus antarcticus</name>
    <dbReference type="NCBI Taxonomy" id="53388"/>
    <lineage>
        <taxon>Bacteria</taxon>
        <taxon>Bacillati</taxon>
        <taxon>Actinomycetota</taxon>
        <taxon>Actinomycetes</taxon>
        <taxon>Propionibacteriales</taxon>
        <taxon>Propionibacteriaceae</taxon>
        <taxon>Microlunatus</taxon>
    </lineage>
</organism>
<dbReference type="Proteomes" id="UP000565572">
    <property type="component" value="Unassembled WGS sequence"/>
</dbReference>